<evidence type="ECO:0000256" key="4">
    <source>
        <dbReference type="ARBA" id="ARBA00023040"/>
    </source>
</evidence>
<evidence type="ECO:0000256" key="2">
    <source>
        <dbReference type="ARBA" id="ARBA00022692"/>
    </source>
</evidence>
<evidence type="ECO:0000313" key="11">
    <source>
        <dbReference type="Proteomes" id="UP000694865"/>
    </source>
</evidence>
<comment type="subcellular location">
    <subcellularLocation>
        <location evidence="1">Membrane</location>
        <topology evidence="1">Multi-pass membrane protein</topology>
    </subcellularLocation>
</comment>
<keyword evidence="3 9" id="KW-1133">Transmembrane helix</keyword>
<dbReference type="Pfam" id="PF00001">
    <property type="entry name" value="7tm_1"/>
    <property type="match status" value="1"/>
</dbReference>
<dbReference type="PANTHER" id="PTHR24240">
    <property type="entry name" value="OPSIN"/>
    <property type="match status" value="1"/>
</dbReference>
<evidence type="ECO:0000256" key="8">
    <source>
        <dbReference type="SAM" id="MobiDB-lite"/>
    </source>
</evidence>
<keyword evidence="4" id="KW-0297">G-protein coupled receptor</keyword>
<gene>
    <name evidence="12" type="primary">LOC102804083</name>
</gene>
<evidence type="ECO:0000256" key="7">
    <source>
        <dbReference type="ARBA" id="ARBA00023224"/>
    </source>
</evidence>
<dbReference type="RefSeq" id="XP_006815342.1">
    <property type="nucleotide sequence ID" value="XM_006815279.1"/>
</dbReference>
<proteinExistence type="predicted"/>
<evidence type="ECO:0000256" key="9">
    <source>
        <dbReference type="SAM" id="Phobius"/>
    </source>
</evidence>
<keyword evidence="11" id="KW-1185">Reference proteome</keyword>
<dbReference type="PROSITE" id="PS50262">
    <property type="entry name" value="G_PROTEIN_RECEP_F1_2"/>
    <property type="match status" value="1"/>
</dbReference>
<protein>
    <submittedName>
        <fullName evidence="12">5-hydroxytryptamine receptor 2B-like</fullName>
    </submittedName>
</protein>
<feature type="domain" description="G-protein coupled receptors family 1 profile" evidence="10">
    <location>
        <begin position="59"/>
        <end position="329"/>
    </location>
</feature>
<evidence type="ECO:0000256" key="3">
    <source>
        <dbReference type="ARBA" id="ARBA00022989"/>
    </source>
</evidence>
<sequence>MSTSDPTAQNWTFPLNGPTASSTSDEQHCCETGAITIETWSKVLQICVTVFVSLMGIFSNTVVLMSIVWIESRDILKHSVCILAVNLAIVDLTVAGLCQPLLAVSMGINEWPFIELESCIFFGNLDDFCAIVSNITVATIAANHFLKLHNDIIHSVIFTARNAIIFCVCLWIFAATMLAVPFMMDKDAMLNYDARVSHCVVDRTAFSGWYIALLVTAAYIAPFGTLVFCYTGVYLILKRAIAKFRQKNTEQRQRYENSDTVILQMTMGKQKKKCTRTIVLMLMVYFLTNVFNVIYFIAYQVNCTWIPDHVYRVGVLMSSCRPAVNPFIYVWRHPAFAHRVSAVLRCRFSDDKHMFADIFVVAQAVMRGRSSDELRSLGWDDSDYSDLSDSKAIRNIMGDIRNISRISSETMPKFVRGFFDIWKRNAIAPIADNEPPIPLCDVVSASSF</sequence>
<feature type="region of interest" description="Disordered" evidence="8">
    <location>
        <begin position="1"/>
        <end position="24"/>
    </location>
</feature>
<dbReference type="InterPro" id="IPR017452">
    <property type="entry name" value="GPCR_Rhodpsn_7TM"/>
</dbReference>
<dbReference type="Gene3D" id="1.20.1070.10">
    <property type="entry name" value="Rhodopsin 7-helix transmembrane proteins"/>
    <property type="match status" value="1"/>
</dbReference>
<name>A0ABM0M5Q1_SACKO</name>
<accession>A0ABM0M5Q1</accession>
<feature type="transmembrane region" description="Helical" evidence="9">
    <location>
        <begin position="210"/>
        <end position="237"/>
    </location>
</feature>
<dbReference type="GeneID" id="102804083"/>
<evidence type="ECO:0000313" key="12">
    <source>
        <dbReference type="RefSeq" id="XP_006815342.1"/>
    </source>
</evidence>
<feature type="transmembrane region" description="Helical" evidence="9">
    <location>
        <begin position="163"/>
        <end position="184"/>
    </location>
</feature>
<feature type="transmembrane region" description="Helical" evidence="9">
    <location>
        <begin position="120"/>
        <end position="142"/>
    </location>
</feature>
<evidence type="ECO:0000256" key="1">
    <source>
        <dbReference type="ARBA" id="ARBA00004141"/>
    </source>
</evidence>
<dbReference type="InterPro" id="IPR000276">
    <property type="entry name" value="GPCR_Rhodpsn"/>
</dbReference>
<feature type="transmembrane region" description="Helical" evidence="9">
    <location>
        <begin position="277"/>
        <end position="298"/>
    </location>
</feature>
<evidence type="ECO:0000259" key="10">
    <source>
        <dbReference type="PROSITE" id="PS50262"/>
    </source>
</evidence>
<evidence type="ECO:0000256" key="5">
    <source>
        <dbReference type="ARBA" id="ARBA00023136"/>
    </source>
</evidence>
<reference evidence="12" key="1">
    <citation type="submission" date="2025-08" db="UniProtKB">
        <authorList>
            <consortium name="RefSeq"/>
        </authorList>
    </citation>
    <scope>IDENTIFICATION</scope>
    <source>
        <tissue evidence="12">Testes</tissue>
    </source>
</reference>
<keyword evidence="7" id="KW-0807">Transducer</keyword>
<dbReference type="Proteomes" id="UP000694865">
    <property type="component" value="Unplaced"/>
</dbReference>
<dbReference type="PRINTS" id="PR00237">
    <property type="entry name" value="GPCRRHODOPSN"/>
</dbReference>
<keyword evidence="6" id="KW-0675">Receptor</keyword>
<dbReference type="SUPFAM" id="SSF81321">
    <property type="entry name" value="Family A G protein-coupled receptor-like"/>
    <property type="match status" value="1"/>
</dbReference>
<dbReference type="InterPro" id="IPR050125">
    <property type="entry name" value="GPCR_opsins"/>
</dbReference>
<organism evidence="11 12">
    <name type="scientific">Saccoglossus kowalevskii</name>
    <name type="common">Acorn worm</name>
    <dbReference type="NCBI Taxonomy" id="10224"/>
    <lineage>
        <taxon>Eukaryota</taxon>
        <taxon>Metazoa</taxon>
        <taxon>Hemichordata</taxon>
        <taxon>Enteropneusta</taxon>
        <taxon>Harrimaniidae</taxon>
        <taxon>Saccoglossus</taxon>
    </lineage>
</organism>
<keyword evidence="2 9" id="KW-0812">Transmembrane</keyword>
<keyword evidence="5 9" id="KW-0472">Membrane</keyword>
<evidence type="ECO:0000256" key="6">
    <source>
        <dbReference type="ARBA" id="ARBA00023170"/>
    </source>
</evidence>
<dbReference type="CDD" id="cd00637">
    <property type="entry name" value="7tm_classA_rhodopsin-like"/>
    <property type="match status" value="1"/>
</dbReference>
<feature type="transmembrane region" description="Helical" evidence="9">
    <location>
        <begin position="82"/>
        <end position="108"/>
    </location>
</feature>
<feature type="transmembrane region" description="Helical" evidence="9">
    <location>
        <begin position="43"/>
        <end position="70"/>
    </location>
</feature>